<evidence type="ECO:0000256" key="4">
    <source>
        <dbReference type="SAM" id="MobiDB-lite"/>
    </source>
</evidence>
<dbReference type="PANTHER" id="PTHR12446">
    <property type="entry name" value="TESMIN/TSO1-RELATED"/>
    <property type="match status" value="1"/>
</dbReference>
<dbReference type="PROSITE" id="PS51634">
    <property type="entry name" value="CRC"/>
    <property type="match status" value="1"/>
</dbReference>
<dbReference type="InterPro" id="IPR005172">
    <property type="entry name" value="CRC"/>
</dbReference>
<dbReference type="OrthoDB" id="1668162at2759"/>
<dbReference type="AlphaFoldDB" id="A0A835UFR0"/>
<proteinExistence type="inferred from homology"/>
<organism evidence="6 7">
    <name type="scientific">Vanilla planifolia</name>
    <name type="common">Vanilla</name>
    <dbReference type="NCBI Taxonomy" id="51239"/>
    <lineage>
        <taxon>Eukaryota</taxon>
        <taxon>Viridiplantae</taxon>
        <taxon>Streptophyta</taxon>
        <taxon>Embryophyta</taxon>
        <taxon>Tracheophyta</taxon>
        <taxon>Spermatophyta</taxon>
        <taxon>Magnoliopsida</taxon>
        <taxon>Liliopsida</taxon>
        <taxon>Asparagales</taxon>
        <taxon>Orchidaceae</taxon>
        <taxon>Vanilloideae</taxon>
        <taxon>Vanilleae</taxon>
        <taxon>Vanilla</taxon>
    </lineage>
</organism>
<feature type="domain" description="CRC" evidence="5">
    <location>
        <begin position="79"/>
        <end position="203"/>
    </location>
</feature>
<dbReference type="GO" id="GO:0005634">
    <property type="term" value="C:nucleus"/>
    <property type="evidence" value="ECO:0007669"/>
    <property type="project" value="UniProtKB-SubCell"/>
</dbReference>
<evidence type="ECO:0000259" key="5">
    <source>
        <dbReference type="PROSITE" id="PS51634"/>
    </source>
</evidence>
<dbReference type="PANTHER" id="PTHR12446:SF34">
    <property type="entry name" value="PROTEIN LIN-54 HOMOLOG"/>
    <property type="match status" value="1"/>
</dbReference>
<evidence type="ECO:0000313" key="7">
    <source>
        <dbReference type="Proteomes" id="UP000636800"/>
    </source>
</evidence>
<comment type="similarity">
    <text evidence="2">Belongs to the lin-54 family.</text>
</comment>
<comment type="caution">
    <text evidence="6">The sequence shown here is derived from an EMBL/GenBank/DDBJ whole genome shotgun (WGS) entry which is preliminary data.</text>
</comment>
<feature type="compositionally biased region" description="Polar residues" evidence="4">
    <location>
        <begin position="269"/>
        <end position="298"/>
    </location>
</feature>
<evidence type="ECO:0000256" key="2">
    <source>
        <dbReference type="ARBA" id="ARBA00007267"/>
    </source>
</evidence>
<keyword evidence="7" id="KW-1185">Reference proteome</keyword>
<dbReference type="InterPro" id="IPR033467">
    <property type="entry name" value="Tesmin/TSO1-like_CXC"/>
</dbReference>
<sequence length="298" mass="32115">MEPELQSMEELPIDAPQKKLARQLDFSEMLLRAPGKTSIAPEAALKLPASTTIIVGASSPSNPVPMKSLYEASESTPKKQKQCNCRNSKCLKLYCECFSSGVYCNGCNCLNCSNNVENDAARRDAIETTLERNPNAFRPKIASSPHSLPHSEDDTGKLPLVVKHSKGCHCKKSGCLKKYCECFQANIPCSENCRCVDCKNFEGGDNKQACACSGQGNSIAKVHKVVNGCSNGSFGFSKYRSPASKKRNYQECLSPTAAKDEYVRKANNGMASTSAKPFTSGPEGQSSNQANNVKASGS</sequence>
<feature type="region of interest" description="Disordered" evidence="4">
    <location>
        <begin position="263"/>
        <end position="298"/>
    </location>
</feature>
<reference evidence="6 7" key="1">
    <citation type="journal article" date="2020" name="Nat. Food">
        <title>A phased Vanilla planifolia genome enables genetic improvement of flavour and production.</title>
        <authorList>
            <person name="Hasing T."/>
            <person name="Tang H."/>
            <person name="Brym M."/>
            <person name="Khazi F."/>
            <person name="Huang T."/>
            <person name="Chambers A.H."/>
        </authorList>
    </citation>
    <scope>NUCLEOTIDE SEQUENCE [LARGE SCALE GENOMIC DNA]</scope>
    <source>
        <tissue evidence="6">Leaf</tissue>
    </source>
</reference>
<name>A0A835UFR0_VANPL</name>
<gene>
    <name evidence="6" type="ORF">HPP92_021676</name>
</gene>
<dbReference type="EMBL" id="JADCNL010000011">
    <property type="protein sequence ID" value="KAG0461379.1"/>
    <property type="molecule type" value="Genomic_DNA"/>
</dbReference>
<accession>A0A835UFR0</accession>
<dbReference type="GO" id="GO:0006355">
    <property type="term" value="P:regulation of DNA-templated transcription"/>
    <property type="evidence" value="ECO:0007669"/>
    <property type="project" value="TreeGrafter"/>
</dbReference>
<evidence type="ECO:0000256" key="1">
    <source>
        <dbReference type="ARBA" id="ARBA00004123"/>
    </source>
</evidence>
<dbReference type="Proteomes" id="UP000636800">
    <property type="component" value="Chromosome 11"/>
</dbReference>
<protein>
    <recommendedName>
        <fullName evidence="5">CRC domain-containing protein</fullName>
    </recommendedName>
</protein>
<keyword evidence="3" id="KW-0539">Nucleus</keyword>
<dbReference type="SMART" id="SM01114">
    <property type="entry name" value="CXC"/>
    <property type="match status" value="2"/>
</dbReference>
<comment type="subcellular location">
    <subcellularLocation>
        <location evidence="1">Nucleus</location>
    </subcellularLocation>
</comment>
<evidence type="ECO:0000313" key="6">
    <source>
        <dbReference type="EMBL" id="KAG0461379.1"/>
    </source>
</evidence>
<dbReference type="InterPro" id="IPR028307">
    <property type="entry name" value="Lin-54_fam"/>
</dbReference>
<dbReference type="Pfam" id="PF03638">
    <property type="entry name" value="TCR"/>
    <property type="match status" value="2"/>
</dbReference>
<evidence type="ECO:0000256" key="3">
    <source>
        <dbReference type="ARBA" id="ARBA00023242"/>
    </source>
</evidence>